<keyword evidence="11" id="KW-1185">Reference proteome</keyword>
<dbReference type="PROSITE" id="PS00854">
    <property type="entry name" value="PROTEASOME_BETA_1"/>
    <property type="match status" value="1"/>
</dbReference>
<dbReference type="GO" id="GO:0005634">
    <property type="term" value="C:nucleus"/>
    <property type="evidence" value="ECO:0007669"/>
    <property type="project" value="UniProtKB-SubCell"/>
</dbReference>
<keyword evidence="5" id="KW-0378">Hydrolase</keyword>
<organism evidence="10 11">
    <name type="scientific">Geranomyces variabilis</name>
    <dbReference type="NCBI Taxonomy" id="109894"/>
    <lineage>
        <taxon>Eukaryota</taxon>
        <taxon>Fungi</taxon>
        <taxon>Fungi incertae sedis</taxon>
        <taxon>Chytridiomycota</taxon>
        <taxon>Chytridiomycota incertae sedis</taxon>
        <taxon>Chytridiomycetes</taxon>
        <taxon>Spizellomycetales</taxon>
        <taxon>Powellomycetaceae</taxon>
        <taxon>Geranomyces</taxon>
    </lineage>
</organism>
<evidence type="ECO:0000256" key="8">
    <source>
        <dbReference type="ARBA" id="ARBA00023242"/>
    </source>
</evidence>
<dbReference type="Proteomes" id="UP001212152">
    <property type="component" value="Unassembled WGS sequence"/>
</dbReference>
<keyword evidence="6 9" id="KW-0647">Proteasome</keyword>
<evidence type="ECO:0000256" key="3">
    <source>
        <dbReference type="ARBA" id="ARBA00022670"/>
    </source>
</evidence>
<evidence type="ECO:0000256" key="7">
    <source>
        <dbReference type="ARBA" id="ARBA00023145"/>
    </source>
</evidence>
<keyword evidence="3" id="KW-0645">Protease</keyword>
<dbReference type="PANTHER" id="PTHR32194:SF0">
    <property type="entry name" value="ATP-DEPENDENT PROTEASE SUBUNIT HSLV"/>
    <property type="match status" value="1"/>
</dbReference>
<dbReference type="PROSITE" id="PS51476">
    <property type="entry name" value="PROTEASOME_BETA_2"/>
    <property type="match status" value="1"/>
</dbReference>
<evidence type="ECO:0000256" key="1">
    <source>
        <dbReference type="ARBA" id="ARBA00001198"/>
    </source>
</evidence>
<dbReference type="Gene3D" id="3.60.20.10">
    <property type="entry name" value="Glutamine Phosphoribosylpyrophosphate, subunit 1, domain 1"/>
    <property type="match status" value="1"/>
</dbReference>
<reference evidence="10" key="1">
    <citation type="submission" date="2020-05" db="EMBL/GenBank/DDBJ databases">
        <title>Phylogenomic resolution of chytrid fungi.</title>
        <authorList>
            <person name="Stajich J.E."/>
            <person name="Amses K."/>
            <person name="Simmons R."/>
            <person name="Seto K."/>
            <person name="Myers J."/>
            <person name="Bonds A."/>
            <person name="Quandt C.A."/>
            <person name="Barry K."/>
            <person name="Liu P."/>
            <person name="Grigoriev I."/>
            <person name="Longcore J.E."/>
            <person name="James T.Y."/>
        </authorList>
    </citation>
    <scope>NUCLEOTIDE SEQUENCE</scope>
    <source>
        <strain evidence="10">JEL0379</strain>
    </source>
</reference>
<evidence type="ECO:0000256" key="9">
    <source>
        <dbReference type="RuleBase" id="RU004203"/>
    </source>
</evidence>
<comment type="function">
    <text evidence="9">Component of the proteasome, a multicatalytic proteinase complex which is characterized by its ability to cleave peptides with Arg, Phe, Tyr, Leu, and Glu adjacent to the leaving group at neutral or slightly basic pH. The proteasome has an ATP-dependent proteolytic activity.</text>
</comment>
<name>A0AAD5TET3_9FUNG</name>
<proteinExistence type="inferred from homology"/>
<dbReference type="InterPro" id="IPR016050">
    <property type="entry name" value="Proteasome_bsu_CS"/>
</dbReference>
<comment type="catalytic activity">
    <reaction evidence="1">
        <text>Cleavage of peptide bonds with very broad specificity.</text>
        <dbReference type="EC" id="3.4.25.1"/>
    </reaction>
</comment>
<evidence type="ECO:0000313" key="10">
    <source>
        <dbReference type="EMBL" id="KAJ3171856.1"/>
    </source>
</evidence>
<evidence type="ECO:0000256" key="6">
    <source>
        <dbReference type="ARBA" id="ARBA00022942"/>
    </source>
</evidence>
<dbReference type="InterPro" id="IPR023333">
    <property type="entry name" value="Proteasome_suB-type"/>
</dbReference>
<dbReference type="Pfam" id="PF00227">
    <property type="entry name" value="Proteasome"/>
    <property type="match status" value="1"/>
</dbReference>
<sequence length="197" mass="21311">MAVQYADGVIIGADSRTTTGSYIANRVTDKLTKVHDLVFCCRSGSAADTQAVADMVHYYLQLYAVQEGERPPVKIAANLFRELCYTNKDGLSAGIIVAGWDQYEGPSVYTIPLGGSIHKQPFSIGGSGSTYIYGYCDAAYKEGMTRDEAITFTKNSIALAMSRDGSSGGVIRLAIIDKTGVERIFVPGNQLPRFWEG</sequence>
<accession>A0AAD5TET3</accession>
<comment type="subcellular location">
    <subcellularLocation>
        <location evidence="9">Cytoplasm</location>
    </subcellularLocation>
    <subcellularLocation>
        <location evidence="9">Nucleus</location>
    </subcellularLocation>
</comment>
<dbReference type="FunFam" id="3.60.20.10:FF:000010">
    <property type="entry name" value="Proteasome subunit beta type-1"/>
    <property type="match status" value="1"/>
</dbReference>
<evidence type="ECO:0000313" key="11">
    <source>
        <dbReference type="Proteomes" id="UP001212152"/>
    </source>
</evidence>
<comment type="similarity">
    <text evidence="9">Belongs to the peptidase T1B family.</text>
</comment>
<dbReference type="SUPFAM" id="SSF56235">
    <property type="entry name" value="N-terminal nucleophile aminohydrolases (Ntn hydrolases)"/>
    <property type="match status" value="1"/>
</dbReference>
<evidence type="ECO:0000256" key="5">
    <source>
        <dbReference type="ARBA" id="ARBA00022801"/>
    </source>
</evidence>
<comment type="subunit">
    <text evidence="9">Component of the proteasome complex.</text>
</comment>
<dbReference type="GO" id="GO:0019774">
    <property type="term" value="C:proteasome core complex, beta-subunit complex"/>
    <property type="evidence" value="ECO:0007669"/>
    <property type="project" value="UniProtKB-ARBA"/>
</dbReference>
<dbReference type="EMBL" id="JADGJQ010000083">
    <property type="protein sequence ID" value="KAJ3171856.1"/>
    <property type="molecule type" value="Genomic_DNA"/>
</dbReference>
<dbReference type="CDD" id="cd03762">
    <property type="entry name" value="proteasome_beta_type_6"/>
    <property type="match status" value="1"/>
</dbReference>
<dbReference type="PRINTS" id="PR00141">
    <property type="entry name" value="PROTEASOME"/>
</dbReference>
<keyword evidence="7" id="KW-0865">Zymogen</keyword>
<evidence type="ECO:0000256" key="2">
    <source>
        <dbReference type="ARBA" id="ARBA00022490"/>
    </source>
</evidence>
<keyword evidence="8 9" id="KW-0539">Nucleus</keyword>
<dbReference type="GO" id="GO:0004298">
    <property type="term" value="F:threonine-type endopeptidase activity"/>
    <property type="evidence" value="ECO:0007669"/>
    <property type="project" value="UniProtKB-KW"/>
</dbReference>
<dbReference type="AlphaFoldDB" id="A0AAD5TET3"/>
<dbReference type="PANTHER" id="PTHR32194">
    <property type="entry name" value="METALLOPROTEASE TLDD"/>
    <property type="match status" value="1"/>
</dbReference>
<keyword evidence="2 9" id="KW-0963">Cytoplasm</keyword>
<gene>
    <name evidence="10" type="primary">PRE3</name>
    <name evidence="10" type="ORF">HDU87_008246</name>
</gene>
<dbReference type="GO" id="GO:0005737">
    <property type="term" value="C:cytoplasm"/>
    <property type="evidence" value="ECO:0007669"/>
    <property type="project" value="UniProtKB-SubCell"/>
</dbReference>
<keyword evidence="4" id="KW-0888">Threonine protease</keyword>
<protein>
    <recommendedName>
        <fullName evidence="9">Proteasome subunit beta</fullName>
    </recommendedName>
</protein>
<dbReference type="GO" id="GO:0051603">
    <property type="term" value="P:proteolysis involved in protein catabolic process"/>
    <property type="evidence" value="ECO:0007669"/>
    <property type="project" value="InterPro"/>
</dbReference>
<evidence type="ECO:0000256" key="4">
    <source>
        <dbReference type="ARBA" id="ARBA00022698"/>
    </source>
</evidence>
<dbReference type="InterPro" id="IPR029055">
    <property type="entry name" value="Ntn_hydrolases_N"/>
</dbReference>
<dbReference type="InterPro" id="IPR001353">
    <property type="entry name" value="Proteasome_sua/b"/>
</dbReference>
<dbReference type="InterPro" id="IPR000243">
    <property type="entry name" value="Pept_T1A_subB"/>
</dbReference>
<comment type="caution">
    <text evidence="10">The sequence shown here is derived from an EMBL/GenBank/DDBJ whole genome shotgun (WGS) entry which is preliminary data.</text>
</comment>